<dbReference type="InterPro" id="IPR021812">
    <property type="entry name" value="DUF3391"/>
</dbReference>
<evidence type="ECO:0000259" key="1">
    <source>
        <dbReference type="PROSITE" id="PS51832"/>
    </source>
</evidence>
<evidence type="ECO:0000313" key="3">
    <source>
        <dbReference type="Proteomes" id="UP000298050"/>
    </source>
</evidence>
<dbReference type="Pfam" id="PF13487">
    <property type="entry name" value="HD_5"/>
    <property type="match status" value="1"/>
</dbReference>
<dbReference type="SUPFAM" id="SSF109604">
    <property type="entry name" value="HD-domain/PDEase-like"/>
    <property type="match status" value="1"/>
</dbReference>
<dbReference type="InterPro" id="IPR003607">
    <property type="entry name" value="HD/PDEase_dom"/>
</dbReference>
<name>A0A4Z0M0Y6_9GAMM</name>
<feature type="domain" description="HD-GYP" evidence="1">
    <location>
        <begin position="144"/>
        <end position="340"/>
    </location>
</feature>
<gene>
    <name evidence="2" type="ORF">E4634_11750</name>
</gene>
<dbReference type="Proteomes" id="UP000298050">
    <property type="component" value="Unassembled WGS sequence"/>
</dbReference>
<dbReference type="CDD" id="cd00077">
    <property type="entry name" value="HDc"/>
    <property type="match status" value="1"/>
</dbReference>
<dbReference type="InterPro" id="IPR037522">
    <property type="entry name" value="HD_GYP_dom"/>
</dbReference>
<dbReference type="PANTHER" id="PTHR43155">
    <property type="entry name" value="CYCLIC DI-GMP PHOSPHODIESTERASE PA4108-RELATED"/>
    <property type="match status" value="1"/>
</dbReference>
<dbReference type="EMBL" id="SRLE01000008">
    <property type="protein sequence ID" value="TGD72955.1"/>
    <property type="molecule type" value="Genomic_DNA"/>
</dbReference>
<comment type="caution">
    <text evidence="2">The sequence shown here is derived from an EMBL/GenBank/DDBJ whole genome shotgun (WGS) entry which is preliminary data.</text>
</comment>
<keyword evidence="3" id="KW-1185">Reference proteome</keyword>
<dbReference type="PANTHER" id="PTHR43155:SF2">
    <property type="entry name" value="CYCLIC DI-GMP PHOSPHODIESTERASE PA4108"/>
    <property type="match status" value="1"/>
</dbReference>
<dbReference type="OrthoDB" id="9764808at2"/>
<dbReference type="Gene3D" id="1.10.3210.10">
    <property type="entry name" value="Hypothetical protein af1432"/>
    <property type="match status" value="1"/>
</dbReference>
<organism evidence="2 3">
    <name type="scientific">Mangrovimicrobium sediminis</name>
    <dbReference type="NCBI Taxonomy" id="2562682"/>
    <lineage>
        <taxon>Bacteria</taxon>
        <taxon>Pseudomonadati</taxon>
        <taxon>Pseudomonadota</taxon>
        <taxon>Gammaproteobacteria</taxon>
        <taxon>Cellvibrionales</taxon>
        <taxon>Halieaceae</taxon>
        <taxon>Mangrovimicrobium</taxon>
    </lineage>
</organism>
<dbReference type="RefSeq" id="WP_135444109.1">
    <property type="nucleotide sequence ID" value="NZ_SRLE01000008.1"/>
</dbReference>
<dbReference type="PROSITE" id="PS51832">
    <property type="entry name" value="HD_GYP"/>
    <property type="match status" value="1"/>
</dbReference>
<protein>
    <submittedName>
        <fullName evidence="2">HD-GYP domain-containing protein</fullName>
    </submittedName>
</protein>
<dbReference type="Pfam" id="PF11871">
    <property type="entry name" value="DUF3391"/>
    <property type="match status" value="1"/>
</dbReference>
<proteinExistence type="predicted"/>
<evidence type="ECO:0000313" key="2">
    <source>
        <dbReference type="EMBL" id="TGD72955.1"/>
    </source>
</evidence>
<accession>A0A4Z0M0Y6</accession>
<reference evidence="2 3" key="1">
    <citation type="submission" date="2019-04" db="EMBL/GenBank/DDBJ databases">
        <title>Taxonomy of novel Haliea sp. from mangrove soil of West Coast of India.</title>
        <authorList>
            <person name="Verma A."/>
            <person name="Kumar P."/>
            <person name="Krishnamurthi S."/>
        </authorList>
    </citation>
    <scope>NUCLEOTIDE SEQUENCE [LARGE SCALE GENOMIC DNA]</scope>
    <source>
        <strain evidence="2 3">SAOS-164</strain>
    </source>
</reference>
<dbReference type="AlphaFoldDB" id="A0A4Z0M0Y6"/>
<sequence>MSRFVRTHVDDLQLGMFVADLDRPWIDTPFLMQGFTIKTVEELAALRQLCTTVDVDIGLSQTPKNYDPLLTNGGAKRSRVVTQMFGGKRLVSYEDVFTFEQEMVSAEKVFRDYEVLVGDLYQGIARNGSVDMSAVRKTVDEVVDSIMRNADACMLLSAIRNKDSYSYSHAMASSILAAAVGRQIGLPIPDIKTLAQGSLLCDVGKLNISSRILNKNTPLSTEEVAIVRSHVDQGLELLSHSRGVSPEVLSIVAYHHERHNGSGYPNGTAGAEIPPMARIAGIVDCYDAMISDRAYARGVSPADAISKLYTMRDVDFQGELIEEFIQAVGIYPVGSFVALTDGRVGIVVTEHRRRRLRPRVMVLLDGEGMPATPGTYVNLLEETEDRLGRPLEILKGIEPMDYDIDPSELVF</sequence>
<dbReference type="GO" id="GO:0008081">
    <property type="term" value="F:phosphoric diester hydrolase activity"/>
    <property type="evidence" value="ECO:0007669"/>
    <property type="project" value="UniProtKB-ARBA"/>
</dbReference>